<reference evidence="3" key="1">
    <citation type="submission" date="2017-01" db="EMBL/GenBank/DDBJ databases">
        <authorList>
            <person name="Varghese N."/>
            <person name="Submissions S."/>
        </authorList>
    </citation>
    <scope>NUCLEOTIDE SEQUENCE [LARGE SCALE GENOMIC DNA]</scope>
    <source>
        <strain evidence="3">ATCC 51758</strain>
    </source>
</reference>
<gene>
    <name evidence="2" type="ORF">SAMN05421829_105145</name>
</gene>
<feature type="transmembrane region" description="Helical" evidence="1">
    <location>
        <begin position="44"/>
        <end position="66"/>
    </location>
</feature>
<name>A0A1N6TY88_9RHOO</name>
<keyword evidence="1" id="KW-1133">Transmembrane helix</keyword>
<dbReference type="InterPro" id="IPR021333">
    <property type="entry name" value="DUF2946"/>
</dbReference>
<protein>
    <recommendedName>
        <fullName evidence="4">DUF2946 domain-containing protein</fullName>
    </recommendedName>
</protein>
<dbReference type="Proteomes" id="UP000186819">
    <property type="component" value="Unassembled WGS sequence"/>
</dbReference>
<evidence type="ECO:0000256" key="1">
    <source>
        <dbReference type="SAM" id="Phobius"/>
    </source>
</evidence>
<accession>A0A1N6TY88</accession>
<dbReference type="STRING" id="34027.SAMN05421829_105145"/>
<keyword evidence="1" id="KW-0472">Membrane</keyword>
<organism evidence="2 3">
    <name type="scientific">Aromatoleum tolulyticum</name>
    <dbReference type="NCBI Taxonomy" id="34027"/>
    <lineage>
        <taxon>Bacteria</taxon>
        <taxon>Pseudomonadati</taxon>
        <taxon>Pseudomonadota</taxon>
        <taxon>Betaproteobacteria</taxon>
        <taxon>Rhodocyclales</taxon>
        <taxon>Rhodocyclaceae</taxon>
        <taxon>Aromatoleum</taxon>
    </lineage>
</organism>
<dbReference type="Pfam" id="PF11162">
    <property type="entry name" value="DUF2946"/>
    <property type="match status" value="1"/>
</dbReference>
<keyword evidence="3" id="KW-1185">Reference proteome</keyword>
<proteinExistence type="predicted"/>
<keyword evidence="1" id="KW-0812">Transmembrane</keyword>
<sequence length="165" mass="17535">MKQLAADFFLRLTAVKGNGSLVARMPASRGLYPLMHLKRSTRTLTAWIALFAILLGAVMPAMSHALSRVAGGETRWVEVCTVAGTKLVAVDDSAGDSKGGNPDLFPAERCAFCATHGGAPALPAPPVVPFALEAGSDEFPRLYFHSPRPLFAWIKSPPRAPPLLA</sequence>
<evidence type="ECO:0000313" key="2">
    <source>
        <dbReference type="EMBL" id="SIQ58056.1"/>
    </source>
</evidence>
<dbReference type="AlphaFoldDB" id="A0A1N6TY88"/>
<dbReference type="EMBL" id="FTMD01000005">
    <property type="protein sequence ID" value="SIQ58056.1"/>
    <property type="molecule type" value="Genomic_DNA"/>
</dbReference>
<evidence type="ECO:0000313" key="3">
    <source>
        <dbReference type="Proteomes" id="UP000186819"/>
    </source>
</evidence>
<evidence type="ECO:0008006" key="4">
    <source>
        <dbReference type="Google" id="ProtNLM"/>
    </source>
</evidence>